<evidence type="ECO:0000313" key="3">
    <source>
        <dbReference type="Proteomes" id="UP001500449"/>
    </source>
</evidence>
<feature type="transmembrane region" description="Helical" evidence="1">
    <location>
        <begin position="263"/>
        <end position="288"/>
    </location>
</feature>
<feature type="transmembrane region" description="Helical" evidence="1">
    <location>
        <begin position="320"/>
        <end position="342"/>
    </location>
</feature>
<dbReference type="InterPro" id="IPR011701">
    <property type="entry name" value="MFS"/>
</dbReference>
<feature type="transmembrane region" description="Helical" evidence="1">
    <location>
        <begin position="95"/>
        <end position="112"/>
    </location>
</feature>
<feature type="transmembrane region" description="Helical" evidence="1">
    <location>
        <begin position="381"/>
        <end position="403"/>
    </location>
</feature>
<evidence type="ECO:0000313" key="2">
    <source>
        <dbReference type="EMBL" id="GAA1853847.1"/>
    </source>
</evidence>
<protein>
    <submittedName>
        <fullName evidence="2">MFS transporter</fullName>
    </submittedName>
</protein>
<keyword evidence="1" id="KW-1133">Transmembrane helix</keyword>
<dbReference type="Pfam" id="PF07690">
    <property type="entry name" value="MFS_1"/>
    <property type="match status" value="1"/>
</dbReference>
<dbReference type="Gene3D" id="1.20.1250.20">
    <property type="entry name" value="MFS general substrate transporter like domains"/>
    <property type="match status" value="1"/>
</dbReference>
<sequence>MAMRDDAAGTALTAPVSRPGTSRGPLLGTALLAVAVVLVALNLRAAVTSASSLLGDVRLGVGGSAAWASVLTTAPTLCFAVAGVAAPWLARKVGLARAIGIALAVLVAGLLLRVLGGAGVMLGLTFVACAGIAVANVLVPVVVKESFPLRIGLMTGIYTAALQGSGAIGSALTPPLEGPLGGWRPVLALWGGVALVALLIWAVAARHGSPVASRDARRTSFRTVLHSRTAWAVMAFMGLQSFLAYVVMGWLPQVYIGAGLDKGTAGLMLSIATLVPVPLSLVVPAIVARRRSQSGWIVVLTVPPMLGAIGLMLAPATLPWLWALLLGSGFAAFSVAMTLIALRSRDPETAATLSAFAQGAGYLIASFGPLLFGLLHDATGGWTVSLLLLLGALCGQLIAGSLAGRPRFV</sequence>
<dbReference type="RefSeq" id="WP_344418359.1">
    <property type="nucleotide sequence ID" value="NZ_BAAAQK010000011.1"/>
</dbReference>
<dbReference type="EMBL" id="BAAAQK010000011">
    <property type="protein sequence ID" value="GAA1853847.1"/>
    <property type="molecule type" value="Genomic_DNA"/>
</dbReference>
<dbReference type="PANTHER" id="PTHR23523:SF2">
    <property type="entry name" value="2-NITROIMIDAZOLE TRANSPORTER"/>
    <property type="match status" value="1"/>
</dbReference>
<keyword evidence="1" id="KW-0812">Transmembrane</keyword>
<dbReference type="Proteomes" id="UP001500449">
    <property type="component" value="Unassembled WGS sequence"/>
</dbReference>
<feature type="transmembrane region" description="Helical" evidence="1">
    <location>
        <begin position="187"/>
        <end position="208"/>
    </location>
</feature>
<evidence type="ECO:0000256" key="1">
    <source>
        <dbReference type="SAM" id="Phobius"/>
    </source>
</evidence>
<feature type="transmembrane region" description="Helical" evidence="1">
    <location>
        <begin position="65"/>
        <end position="88"/>
    </location>
</feature>
<organism evidence="2 3">
    <name type="scientific">Pseudonocardia ailaonensis</name>
    <dbReference type="NCBI Taxonomy" id="367279"/>
    <lineage>
        <taxon>Bacteria</taxon>
        <taxon>Bacillati</taxon>
        <taxon>Actinomycetota</taxon>
        <taxon>Actinomycetes</taxon>
        <taxon>Pseudonocardiales</taxon>
        <taxon>Pseudonocardiaceae</taxon>
        <taxon>Pseudonocardia</taxon>
    </lineage>
</organism>
<comment type="caution">
    <text evidence="2">The sequence shown here is derived from an EMBL/GenBank/DDBJ whole genome shotgun (WGS) entry which is preliminary data.</text>
</comment>
<feature type="transmembrane region" description="Helical" evidence="1">
    <location>
        <begin position="229"/>
        <end position="251"/>
    </location>
</feature>
<feature type="transmembrane region" description="Helical" evidence="1">
    <location>
        <begin position="354"/>
        <end position="375"/>
    </location>
</feature>
<feature type="transmembrane region" description="Helical" evidence="1">
    <location>
        <begin position="151"/>
        <end position="172"/>
    </location>
</feature>
<dbReference type="SUPFAM" id="SSF103473">
    <property type="entry name" value="MFS general substrate transporter"/>
    <property type="match status" value="1"/>
</dbReference>
<reference evidence="2 3" key="1">
    <citation type="journal article" date="2019" name="Int. J. Syst. Evol. Microbiol.">
        <title>The Global Catalogue of Microorganisms (GCM) 10K type strain sequencing project: providing services to taxonomists for standard genome sequencing and annotation.</title>
        <authorList>
            <consortium name="The Broad Institute Genomics Platform"/>
            <consortium name="The Broad Institute Genome Sequencing Center for Infectious Disease"/>
            <person name="Wu L."/>
            <person name="Ma J."/>
        </authorList>
    </citation>
    <scope>NUCLEOTIDE SEQUENCE [LARGE SCALE GENOMIC DNA]</scope>
    <source>
        <strain evidence="2 3">JCM 16009</strain>
    </source>
</reference>
<keyword evidence="3" id="KW-1185">Reference proteome</keyword>
<accession>A0ABN2N6M2</accession>
<feature type="transmembrane region" description="Helical" evidence="1">
    <location>
        <begin position="118"/>
        <end position="139"/>
    </location>
</feature>
<name>A0ABN2N6M2_9PSEU</name>
<feature type="transmembrane region" description="Helical" evidence="1">
    <location>
        <begin position="26"/>
        <end position="45"/>
    </location>
</feature>
<gene>
    <name evidence="2" type="ORF">GCM10009836_37380</name>
</gene>
<proteinExistence type="predicted"/>
<dbReference type="InterPro" id="IPR052524">
    <property type="entry name" value="MFS_Cyanate_Porter"/>
</dbReference>
<dbReference type="PANTHER" id="PTHR23523">
    <property type="match status" value="1"/>
</dbReference>
<keyword evidence="1" id="KW-0472">Membrane</keyword>
<dbReference type="InterPro" id="IPR036259">
    <property type="entry name" value="MFS_trans_sf"/>
</dbReference>
<feature type="transmembrane region" description="Helical" evidence="1">
    <location>
        <begin position="295"/>
        <end position="314"/>
    </location>
</feature>